<dbReference type="GO" id="GO:0005509">
    <property type="term" value="F:calcium ion binding"/>
    <property type="evidence" value="ECO:0007669"/>
    <property type="project" value="InterPro"/>
</dbReference>
<feature type="region of interest" description="Disordered" evidence="18">
    <location>
        <begin position="504"/>
        <end position="528"/>
    </location>
</feature>
<dbReference type="Pfam" id="PF09260">
    <property type="entry name" value="A_amylase_dom_C"/>
    <property type="match status" value="1"/>
</dbReference>
<dbReference type="PIRSF" id="PIRSF001024">
    <property type="entry name" value="Alph-amyl_fung"/>
    <property type="match status" value="1"/>
</dbReference>
<feature type="disulfide bond" evidence="16">
    <location>
        <begin position="462"/>
        <end position="497"/>
    </location>
</feature>
<evidence type="ECO:0000256" key="1">
    <source>
        <dbReference type="ARBA" id="ARBA00000548"/>
    </source>
</evidence>
<keyword evidence="11" id="KW-0119">Carbohydrate metabolism</keyword>
<sequence length="548" mass="59822">MKLPVQATVALTVAAVVEDCLGATPDQWRSRSIYQLLTDRFALTDGSTTAPCVTTDRVYCGGTYRGIIDQLDYIHGMGFTAIWISPVTYNIPDQTAFGYAFHGFWQQDLYRLNDHFGTADDLKALSQALHDRDMYLMVDVVVNHNGWNGGAASVDYSKFYPFNDAKYFHSYCTIDDWSNETNVEDCWLGDPLVELADLRTEDQAVADGYNQWINELASNYSIDGIRIDTVKHVGKPFWSGFNEAAGVFCTGEVLSGDAAYTCDYQNHLDSVLNYPMYWPMMYFLNSTSGDSGSFLSALSAVKGTCKDVSVLGTFTENHDLPRFASQTQDMSLAKNALALTILSDGVPIVYAGQEQHYSGYGDPGNREATWLAAYSREGELYNHVAAVNQVRNRALALDSNYATYNIYPLYSDQHTVALRKGFDGHQIISVITNTGSSNPQWTLSVTNTGFSAGSQVVEVITCNQLTVNGDGSLSVPMESGLPRVYFPVDAAAGSGICNITSTATTTSEAAPGTSETKKSRGLPKGERRWKGRKRAVVVAGLAAAAGNL</sequence>
<comment type="similarity">
    <text evidence="3">Belongs to the glycosyl hydrolase 13 family.</text>
</comment>
<dbReference type="InterPro" id="IPR015340">
    <property type="entry name" value="A_amylase_C_dom"/>
</dbReference>
<dbReference type="SUPFAM" id="SSF51011">
    <property type="entry name" value="Glycosyl hydrolase domain"/>
    <property type="match status" value="1"/>
</dbReference>
<feature type="disulfide bond" evidence="16">
    <location>
        <begin position="52"/>
        <end position="60"/>
    </location>
</feature>
<name>A0A6A5ZIK9_9PLEO</name>
<feature type="site" description="Transition state stabilizer" evidence="14">
    <location>
        <position position="319"/>
    </location>
</feature>
<feature type="binding site" evidence="15">
    <location>
        <position position="184"/>
    </location>
    <ligand>
        <name>Ca(2+)</name>
        <dbReference type="ChEBI" id="CHEBI:29108"/>
        <label>1</label>
    </ligand>
</feature>
<comment type="cofactor">
    <cofactor evidence="2">
        <name>Ca(2+)</name>
        <dbReference type="ChEBI" id="CHEBI:29108"/>
    </cofactor>
</comment>
<dbReference type="Pfam" id="PF00128">
    <property type="entry name" value="Alpha-amylase"/>
    <property type="match status" value="1"/>
</dbReference>
<dbReference type="PANTHER" id="PTHR10357:SF215">
    <property type="entry name" value="ALPHA-AMYLASE 1"/>
    <property type="match status" value="1"/>
</dbReference>
<evidence type="ECO:0000256" key="15">
    <source>
        <dbReference type="PIRSR" id="PIRSR001024-3"/>
    </source>
</evidence>
<evidence type="ECO:0000256" key="10">
    <source>
        <dbReference type="ARBA" id="ARBA00023180"/>
    </source>
</evidence>
<keyword evidence="9 16" id="KW-1015">Disulfide bond</keyword>
<feature type="domain" description="Glycosyl hydrolase family 13 catalytic" evidence="20">
    <location>
        <begin position="35"/>
        <end position="391"/>
    </location>
</feature>
<evidence type="ECO:0000256" key="4">
    <source>
        <dbReference type="ARBA" id="ARBA00012595"/>
    </source>
</evidence>
<evidence type="ECO:0000259" key="20">
    <source>
        <dbReference type="SMART" id="SM00642"/>
    </source>
</evidence>
<proteinExistence type="inferred from homology"/>
<evidence type="ECO:0000256" key="5">
    <source>
        <dbReference type="ARBA" id="ARBA00022723"/>
    </source>
</evidence>
<evidence type="ECO:0000256" key="7">
    <source>
        <dbReference type="ARBA" id="ARBA00022801"/>
    </source>
</evidence>
<feature type="binding site" evidence="15">
    <location>
        <position position="228"/>
    </location>
    <ligand>
        <name>Ca(2+)</name>
        <dbReference type="ChEBI" id="CHEBI:29108"/>
        <label>2</label>
    </ligand>
</feature>
<comment type="catalytic activity">
    <reaction evidence="1">
        <text>Endohydrolysis of (1-&gt;4)-alpha-D-glucosidic linkages in polysaccharides containing three or more (1-&gt;4)-alpha-linked D-glucose units.</text>
        <dbReference type="EC" id="3.2.1.1"/>
    </reaction>
</comment>
<dbReference type="InterPro" id="IPR017853">
    <property type="entry name" value="GH"/>
</dbReference>
<dbReference type="AlphaFoldDB" id="A0A6A5ZIK9"/>
<dbReference type="GO" id="GO:0004556">
    <property type="term" value="F:alpha-amylase activity"/>
    <property type="evidence" value="ECO:0007669"/>
    <property type="project" value="UniProtKB-EC"/>
</dbReference>
<feature type="binding site" evidence="17">
    <location>
        <position position="105"/>
    </location>
    <ligand>
        <name>substrate</name>
    </ligand>
</feature>
<evidence type="ECO:0000313" key="22">
    <source>
        <dbReference type="Proteomes" id="UP000799770"/>
    </source>
</evidence>
<reference evidence="21" key="1">
    <citation type="journal article" date="2020" name="Stud. Mycol.">
        <title>101 Dothideomycetes genomes: a test case for predicting lifestyles and emergence of pathogens.</title>
        <authorList>
            <person name="Haridas S."/>
            <person name="Albert R."/>
            <person name="Binder M."/>
            <person name="Bloem J."/>
            <person name="Labutti K."/>
            <person name="Salamov A."/>
            <person name="Andreopoulos B."/>
            <person name="Baker S."/>
            <person name="Barry K."/>
            <person name="Bills G."/>
            <person name="Bluhm B."/>
            <person name="Cannon C."/>
            <person name="Castanera R."/>
            <person name="Culley D."/>
            <person name="Daum C."/>
            <person name="Ezra D."/>
            <person name="Gonzalez J."/>
            <person name="Henrissat B."/>
            <person name="Kuo A."/>
            <person name="Liang C."/>
            <person name="Lipzen A."/>
            <person name="Lutzoni F."/>
            <person name="Magnuson J."/>
            <person name="Mondo S."/>
            <person name="Nolan M."/>
            <person name="Ohm R."/>
            <person name="Pangilinan J."/>
            <person name="Park H.-J."/>
            <person name="Ramirez L."/>
            <person name="Alfaro M."/>
            <person name="Sun H."/>
            <person name="Tritt A."/>
            <person name="Yoshinaga Y."/>
            <person name="Zwiers L.-H."/>
            <person name="Turgeon B."/>
            <person name="Goodwin S."/>
            <person name="Spatafora J."/>
            <person name="Crous P."/>
            <person name="Grigoriev I."/>
        </authorList>
    </citation>
    <scope>NUCLEOTIDE SEQUENCE</scope>
    <source>
        <strain evidence="21">CBS 627.86</strain>
    </source>
</reference>
<evidence type="ECO:0000256" key="11">
    <source>
        <dbReference type="ARBA" id="ARBA00023277"/>
    </source>
</evidence>
<protein>
    <recommendedName>
        <fullName evidence="4">alpha-amylase</fullName>
        <ecNumber evidence="4">3.2.1.1</ecNumber>
    </recommendedName>
</protein>
<keyword evidence="5 15" id="KW-0479">Metal-binding</keyword>
<feature type="disulfide bond" evidence="16">
    <location>
        <begin position="262"/>
        <end position="305"/>
    </location>
</feature>
<feature type="active site" description="Nucleophile" evidence="13">
    <location>
        <position position="228"/>
    </location>
</feature>
<feature type="binding site" evidence="15">
    <location>
        <position position="143"/>
    </location>
    <ligand>
        <name>Ca(2+)</name>
        <dbReference type="ChEBI" id="CHEBI:29108"/>
        <label>1</label>
    </ligand>
</feature>
<dbReference type="InterPro" id="IPR013777">
    <property type="entry name" value="A-amylase-like"/>
</dbReference>
<evidence type="ECO:0000256" key="6">
    <source>
        <dbReference type="ARBA" id="ARBA00022729"/>
    </source>
</evidence>
<evidence type="ECO:0000313" key="21">
    <source>
        <dbReference type="EMBL" id="KAF2119352.1"/>
    </source>
</evidence>
<evidence type="ECO:0000256" key="2">
    <source>
        <dbReference type="ARBA" id="ARBA00001913"/>
    </source>
</evidence>
<feature type="binding site" evidence="17">
    <location>
        <position position="226"/>
    </location>
    <ligand>
        <name>substrate</name>
    </ligand>
</feature>
<keyword evidence="12" id="KW-0326">Glycosidase</keyword>
<dbReference type="CDD" id="cd11319">
    <property type="entry name" value="AmyAc_euk_AmyA"/>
    <property type="match status" value="1"/>
</dbReference>
<dbReference type="InterPro" id="IPR006047">
    <property type="entry name" value="GH13_cat_dom"/>
</dbReference>
<feature type="compositionally biased region" description="Basic and acidic residues" evidence="18">
    <location>
        <begin position="515"/>
        <end position="528"/>
    </location>
</feature>
<dbReference type="EC" id="3.2.1.1" evidence="4"/>
<feature type="signal peptide" evidence="19">
    <location>
        <begin position="1"/>
        <end position="22"/>
    </location>
</feature>
<keyword evidence="22" id="KW-1185">Reference proteome</keyword>
<dbReference type="Gene3D" id="2.60.40.1180">
    <property type="entry name" value="Golgi alpha-mannosidase II"/>
    <property type="match status" value="1"/>
</dbReference>
<evidence type="ECO:0000256" key="3">
    <source>
        <dbReference type="ARBA" id="ARBA00008061"/>
    </source>
</evidence>
<evidence type="ECO:0000256" key="17">
    <source>
        <dbReference type="PIRSR" id="PIRSR001024-5"/>
    </source>
</evidence>
<feature type="binding site" evidence="15">
    <location>
        <position position="197"/>
    </location>
    <ligand>
        <name>Ca(2+)</name>
        <dbReference type="ChEBI" id="CHEBI:29108"/>
        <label>1</label>
    </ligand>
</feature>
<feature type="binding site" evidence="17">
    <location>
        <position position="256"/>
    </location>
    <ligand>
        <name>substrate</name>
    </ligand>
</feature>
<keyword evidence="8 15" id="KW-0106">Calcium</keyword>
<feature type="binding site" evidence="15">
    <location>
        <position position="252"/>
    </location>
    <ligand>
        <name>Ca(2+)</name>
        <dbReference type="ChEBI" id="CHEBI:29108"/>
        <label>2</label>
    </ligand>
</feature>
<dbReference type="PANTHER" id="PTHR10357">
    <property type="entry name" value="ALPHA-AMYLASE FAMILY MEMBER"/>
    <property type="match status" value="1"/>
</dbReference>
<feature type="compositionally biased region" description="Low complexity" evidence="18">
    <location>
        <begin position="504"/>
        <end position="514"/>
    </location>
</feature>
<keyword evidence="7 21" id="KW-0378">Hydrolase</keyword>
<dbReference type="Proteomes" id="UP000799770">
    <property type="component" value="Unassembled WGS sequence"/>
</dbReference>
<dbReference type="OrthoDB" id="204980at2759"/>
<feature type="disulfide bond" evidence="16">
    <location>
        <begin position="172"/>
        <end position="186"/>
    </location>
</feature>
<evidence type="ECO:0000256" key="16">
    <source>
        <dbReference type="PIRSR" id="PIRSR001024-4"/>
    </source>
</evidence>
<accession>A0A6A5ZIK9</accession>
<keyword evidence="10" id="KW-0325">Glycoprotein</keyword>
<feature type="active site" description="Proton donor" evidence="13">
    <location>
        <position position="252"/>
    </location>
</feature>
<dbReference type="SMART" id="SM00642">
    <property type="entry name" value="Aamy"/>
    <property type="match status" value="1"/>
</dbReference>
<dbReference type="GO" id="GO:0016052">
    <property type="term" value="P:carbohydrate catabolic process"/>
    <property type="evidence" value="ECO:0007669"/>
    <property type="project" value="InterPro"/>
</dbReference>
<evidence type="ECO:0000256" key="13">
    <source>
        <dbReference type="PIRSR" id="PIRSR001024-1"/>
    </source>
</evidence>
<feature type="binding site" evidence="17">
    <location>
        <position position="144"/>
    </location>
    <ligand>
        <name>substrate</name>
    </ligand>
</feature>
<feature type="binding site" evidence="17">
    <location>
        <position position="366"/>
    </location>
    <ligand>
        <name>substrate</name>
    </ligand>
</feature>
<evidence type="ECO:0000256" key="9">
    <source>
        <dbReference type="ARBA" id="ARBA00023157"/>
    </source>
</evidence>
<dbReference type="EMBL" id="ML977315">
    <property type="protein sequence ID" value="KAF2119352.1"/>
    <property type="molecule type" value="Genomic_DNA"/>
</dbReference>
<dbReference type="Gene3D" id="3.20.20.80">
    <property type="entry name" value="Glycosidases"/>
    <property type="match status" value="1"/>
</dbReference>
<feature type="binding site" evidence="15">
    <location>
        <position position="232"/>
    </location>
    <ligand>
        <name>Ca(2+)</name>
        <dbReference type="ChEBI" id="CHEBI:29108"/>
        <label>1</label>
    </ligand>
</feature>
<feature type="binding site" evidence="17">
    <location>
        <position position="319"/>
    </location>
    <ligand>
        <name>substrate</name>
    </ligand>
</feature>
<evidence type="ECO:0000256" key="14">
    <source>
        <dbReference type="PIRSR" id="PIRSR001024-2"/>
    </source>
</evidence>
<organism evidence="21 22">
    <name type="scientific">Lophiotrema nucula</name>
    <dbReference type="NCBI Taxonomy" id="690887"/>
    <lineage>
        <taxon>Eukaryota</taxon>
        <taxon>Fungi</taxon>
        <taxon>Dikarya</taxon>
        <taxon>Ascomycota</taxon>
        <taxon>Pezizomycotina</taxon>
        <taxon>Dothideomycetes</taxon>
        <taxon>Pleosporomycetidae</taxon>
        <taxon>Pleosporales</taxon>
        <taxon>Lophiotremataceae</taxon>
        <taxon>Lophiotrema</taxon>
    </lineage>
</organism>
<dbReference type="FunFam" id="3.20.20.80:FF:000120">
    <property type="entry name" value="Alpha-amylase A"/>
    <property type="match status" value="1"/>
</dbReference>
<keyword evidence="6 19" id="KW-0732">Signal</keyword>
<evidence type="ECO:0000256" key="8">
    <source>
        <dbReference type="ARBA" id="ARBA00022837"/>
    </source>
</evidence>
<evidence type="ECO:0000256" key="19">
    <source>
        <dbReference type="SAM" id="SignalP"/>
    </source>
</evidence>
<evidence type="ECO:0000256" key="18">
    <source>
        <dbReference type="SAM" id="MobiDB-lite"/>
    </source>
</evidence>
<gene>
    <name evidence="21" type="ORF">BDV96DRAFT_486638</name>
</gene>
<dbReference type="SUPFAM" id="SSF51445">
    <property type="entry name" value="(Trans)glycosidases"/>
    <property type="match status" value="1"/>
</dbReference>
<evidence type="ECO:0000256" key="12">
    <source>
        <dbReference type="ARBA" id="ARBA00023295"/>
    </source>
</evidence>
<feature type="chain" id="PRO_5025604505" description="alpha-amylase" evidence="19">
    <location>
        <begin position="23"/>
        <end position="548"/>
    </location>
</feature>
<dbReference type="InterPro" id="IPR013780">
    <property type="entry name" value="Glyco_hydro_b"/>
</dbReference>